<keyword evidence="4" id="KW-1185">Reference proteome</keyword>
<dbReference type="PANTHER" id="PTHR10492">
    <property type="match status" value="1"/>
</dbReference>
<dbReference type="EMBL" id="QZWG01000015">
    <property type="protein sequence ID" value="RZB66296.1"/>
    <property type="molecule type" value="Genomic_DNA"/>
</dbReference>
<dbReference type="GO" id="GO:0006310">
    <property type="term" value="P:DNA recombination"/>
    <property type="evidence" value="ECO:0007669"/>
    <property type="project" value="UniProtKB-KW"/>
</dbReference>
<dbReference type="AlphaFoldDB" id="A0A445GYF7"/>
<dbReference type="GO" id="GO:0000723">
    <property type="term" value="P:telomere maintenance"/>
    <property type="evidence" value="ECO:0007669"/>
    <property type="project" value="InterPro"/>
</dbReference>
<accession>A0A445GYF7</accession>
<dbReference type="GO" id="GO:0005524">
    <property type="term" value="F:ATP binding"/>
    <property type="evidence" value="ECO:0007669"/>
    <property type="project" value="UniProtKB-KW"/>
</dbReference>
<evidence type="ECO:0000313" key="3">
    <source>
        <dbReference type="EMBL" id="RZB66296.1"/>
    </source>
</evidence>
<dbReference type="SUPFAM" id="SSF52540">
    <property type="entry name" value="P-loop containing nucleoside triphosphate hydrolases"/>
    <property type="match status" value="1"/>
</dbReference>
<comment type="similarity">
    <text evidence="1">Belongs to the helicase family.</text>
</comment>
<keyword evidence="1" id="KW-0234">DNA repair</keyword>
<comment type="cofactor">
    <cofactor evidence="1">
        <name>Mg(2+)</name>
        <dbReference type="ChEBI" id="CHEBI:18420"/>
    </cofactor>
</comment>
<keyword evidence="1" id="KW-0347">Helicase</keyword>
<keyword evidence="1" id="KW-0227">DNA damage</keyword>
<keyword evidence="1" id="KW-0233">DNA recombination</keyword>
<organism evidence="3 4">
    <name type="scientific">Glycine soja</name>
    <name type="common">Wild soybean</name>
    <dbReference type="NCBI Taxonomy" id="3848"/>
    <lineage>
        <taxon>Eukaryota</taxon>
        <taxon>Viridiplantae</taxon>
        <taxon>Streptophyta</taxon>
        <taxon>Embryophyta</taxon>
        <taxon>Tracheophyta</taxon>
        <taxon>Spermatophyta</taxon>
        <taxon>Magnoliopsida</taxon>
        <taxon>eudicotyledons</taxon>
        <taxon>Gunneridae</taxon>
        <taxon>Pentapetalae</taxon>
        <taxon>rosids</taxon>
        <taxon>fabids</taxon>
        <taxon>Fabales</taxon>
        <taxon>Fabaceae</taxon>
        <taxon>Papilionoideae</taxon>
        <taxon>50 kb inversion clade</taxon>
        <taxon>NPAAA clade</taxon>
        <taxon>indigoferoid/millettioid clade</taxon>
        <taxon>Phaseoleae</taxon>
        <taxon>Glycine</taxon>
        <taxon>Glycine subgen. Soja</taxon>
    </lineage>
</organism>
<dbReference type="Pfam" id="PF05970">
    <property type="entry name" value="PIF1"/>
    <property type="match status" value="1"/>
</dbReference>
<dbReference type="InterPro" id="IPR027417">
    <property type="entry name" value="P-loop_NTPase"/>
</dbReference>
<sequence>MPYPIGYVANTHGNKLIFNEMAYDKELLHAEFNNYYYSVTDVQGAIFYKIMRVVASLLGEVYFLYGYGGIGKTLIWKTLLFVIRSNGEIFVTIASSEIASLLLPEGRITHSKFAIPVSATQNATCNILQGSDLAELLKMTKLIIWDEAPMCHKFSFEALDKSLKDIMHNDISFGGKVIVFGSDFHQILPVVSRGSRSDIVHASINASYIWDHCQILKLTKNTRLQTNAADTNSDDLKQFSNWLLDIGDGKLGEPNDGYGEISIPDEFLIKDFNDPMQAIVETTYPNSLQNYSNVDFL</sequence>
<dbReference type="GO" id="GO:0016887">
    <property type="term" value="F:ATP hydrolysis activity"/>
    <property type="evidence" value="ECO:0007669"/>
    <property type="project" value="RHEA"/>
</dbReference>
<name>A0A445GYF7_GLYSO</name>
<evidence type="ECO:0000313" key="4">
    <source>
        <dbReference type="Proteomes" id="UP000289340"/>
    </source>
</evidence>
<dbReference type="GO" id="GO:0043139">
    <property type="term" value="F:5'-3' DNA helicase activity"/>
    <property type="evidence" value="ECO:0007669"/>
    <property type="project" value="UniProtKB-EC"/>
</dbReference>
<reference evidence="3 4" key="1">
    <citation type="submission" date="2018-09" db="EMBL/GenBank/DDBJ databases">
        <title>A high-quality reference genome of wild soybean provides a powerful tool to mine soybean genomes.</title>
        <authorList>
            <person name="Xie M."/>
            <person name="Chung C.Y.L."/>
            <person name="Li M.-W."/>
            <person name="Wong F.-L."/>
            <person name="Chan T.-F."/>
            <person name="Lam H.-M."/>
        </authorList>
    </citation>
    <scope>NUCLEOTIDE SEQUENCE [LARGE SCALE GENOMIC DNA]</scope>
    <source>
        <strain evidence="4">cv. W05</strain>
        <tissue evidence="3">Hypocotyl of etiolated seedlings</tissue>
    </source>
</reference>
<dbReference type="PANTHER" id="PTHR10492:SF78">
    <property type="entry name" value="ATP-DEPENDENT DNA HELICASE"/>
    <property type="match status" value="1"/>
</dbReference>
<feature type="domain" description="DNA helicase Pif1-like DEAD-box helicase" evidence="2">
    <location>
        <begin position="40"/>
        <end position="256"/>
    </location>
</feature>
<dbReference type="GO" id="GO:0006281">
    <property type="term" value="P:DNA repair"/>
    <property type="evidence" value="ECO:0007669"/>
    <property type="project" value="UniProtKB-KW"/>
</dbReference>
<protein>
    <recommendedName>
        <fullName evidence="1">ATP-dependent DNA helicase</fullName>
        <ecNumber evidence="1">5.6.2.3</ecNumber>
    </recommendedName>
</protein>
<gene>
    <name evidence="3" type="ORF">D0Y65_042079</name>
</gene>
<dbReference type="Gene3D" id="3.40.50.300">
    <property type="entry name" value="P-loop containing nucleotide triphosphate hydrolases"/>
    <property type="match status" value="1"/>
</dbReference>
<keyword evidence="1" id="KW-0378">Hydrolase</keyword>
<dbReference type="Proteomes" id="UP000289340">
    <property type="component" value="Chromosome 15"/>
</dbReference>
<comment type="caution">
    <text evidence="3">The sequence shown here is derived from an EMBL/GenBank/DDBJ whole genome shotgun (WGS) entry which is preliminary data.</text>
</comment>
<evidence type="ECO:0000259" key="2">
    <source>
        <dbReference type="Pfam" id="PF05970"/>
    </source>
</evidence>
<comment type="catalytic activity">
    <reaction evidence="1">
        <text>ATP + H2O = ADP + phosphate + H(+)</text>
        <dbReference type="Rhea" id="RHEA:13065"/>
        <dbReference type="ChEBI" id="CHEBI:15377"/>
        <dbReference type="ChEBI" id="CHEBI:15378"/>
        <dbReference type="ChEBI" id="CHEBI:30616"/>
        <dbReference type="ChEBI" id="CHEBI:43474"/>
        <dbReference type="ChEBI" id="CHEBI:456216"/>
        <dbReference type="EC" id="5.6.2.3"/>
    </reaction>
</comment>
<evidence type="ECO:0000256" key="1">
    <source>
        <dbReference type="RuleBase" id="RU363044"/>
    </source>
</evidence>
<proteinExistence type="inferred from homology"/>
<keyword evidence="1" id="KW-0547">Nucleotide-binding</keyword>
<keyword evidence="1" id="KW-0067">ATP-binding</keyword>
<dbReference type="InterPro" id="IPR010285">
    <property type="entry name" value="DNA_helicase_pif1-like_DEAD"/>
</dbReference>
<dbReference type="EC" id="5.6.2.3" evidence="1"/>